<feature type="compositionally biased region" description="Polar residues" evidence="2">
    <location>
        <begin position="1228"/>
        <end position="1240"/>
    </location>
</feature>
<dbReference type="EMBL" id="MU003900">
    <property type="protein sequence ID" value="KAF2716063.1"/>
    <property type="molecule type" value="Genomic_DNA"/>
</dbReference>
<dbReference type="PANTHER" id="PTHR37542:SF2">
    <property type="entry name" value="PROTEIN KINASE DOMAIN-CONTAINING PROTEIN"/>
    <property type="match status" value="1"/>
</dbReference>
<evidence type="ECO:0000313" key="5">
    <source>
        <dbReference type="Proteomes" id="UP000799441"/>
    </source>
</evidence>
<organism evidence="4 5">
    <name type="scientific">Polychaeton citri CBS 116435</name>
    <dbReference type="NCBI Taxonomy" id="1314669"/>
    <lineage>
        <taxon>Eukaryota</taxon>
        <taxon>Fungi</taxon>
        <taxon>Dikarya</taxon>
        <taxon>Ascomycota</taxon>
        <taxon>Pezizomycotina</taxon>
        <taxon>Dothideomycetes</taxon>
        <taxon>Dothideomycetidae</taxon>
        <taxon>Capnodiales</taxon>
        <taxon>Capnodiaceae</taxon>
        <taxon>Polychaeton</taxon>
    </lineage>
</organism>
<feature type="region of interest" description="Disordered" evidence="2">
    <location>
        <begin position="940"/>
        <end position="1005"/>
    </location>
</feature>
<proteinExistence type="predicted"/>
<name>A0A9P4PYC2_9PEZI</name>
<feature type="compositionally biased region" description="Acidic residues" evidence="2">
    <location>
        <begin position="959"/>
        <end position="968"/>
    </location>
</feature>
<dbReference type="InterPro" id="IPR011009">
    <property type="entry name" value="Kinase-like_dom_sf"/>
</dbReference>
<feature type="compositionally biased region" description="Acidic residues" evidence="2">
    <location>
        <begin position="940"/>
        <end position="952"/>
    </location>
</feature>
<feature type="domain" description="FKBP12-rapamycin binding" evidence="3">
    <location>
        <begin position="592"/>
        <end position="633"/>
    </location>
</feature>
<comment type="caution">
    <text evidence="4">The sequence shown here is derived from an EMBL/GenBank/DDBJ whole genome shotgun (WGS) entry which is preliminary data.</text>
</comment>
<feature type="compositionally biased region" description="Acidic residues" evidence="2">
    <location>
        <begin position="981"/>
        <end position="996"/>
    </location>
</feature>
<dbReference type="InterPro" id="IPR009076">
    <property type="entry name" value="FRB_dom"/>
</dbReference>
<sequence length="1268" mass="141209">METHRAHHGLPSAQDEKRHLTKLYSAVKKSAVTTTTTTPDPNATKLLFDLQRKYRIQKDRLITWGLEWADGSKGTEGNIDDSIAKAGLTEAVASVLRNINEVTNEAERIGFAGAKGGEKADPDIKLAIYDEARYEDLLKDYTTSIDTLYDISRARRSIALGEHPGQSLKHRDGLDAPPTKPSAIPQRLTRKPSYASSLTLVNPSSFHRPALSPYSGLPARLEPAALRLPTETPPPYSGVVGVPTTTRLIAYLYRSLVSEGVQNVLGSSQPQVPVVVEYANYDSTYRTTGVPPPSQRLENIAAAFLPMRPESQDSMSLVGYFEDPDQPRLGLVYDLPYTVQNRVQTSAGHGQNLRSVSLLSLIQKARDAQSQSVETPALEDRFILALRLTEQLQALHRQDFVHGNVGSESVVYLMQGNNQNSVRKEQITQPHWSAFDVFSKSSIESQNRPTFNIYRHPNEQTMGYTTDLFGEMKHDIYSLGLTLIEIGMWAPIGVQADFKTKIQRDYVPRIAARAGSSYMRAVRECLSMADEQNTSRTRIDMLYTTVLDLLQKCCLIDPTFKPSQVELTPAQPKGLEKTSGTYSELEQQLERLKQHERDIADAHTWCQLYGKTGQPEDLDQAWKIYSDAMHRLQNPPDLQDFSWKDQKLPMAMQKSESIYSSQRSTSLDDSASKRPSLSRLTSHKPSVQEIKRNLSKRVQESPSLQEYKVKVTLIQRKWREHRDRCRQIEWHRPSYDQRSSLSVPNSTLPPVAAEETEMRAIQGPPLPPQTKVQRREYLLDPTPEMVEEWHHRTAPRLNQLVTKAMGSSTESCSISLTAYGEAAATAKPTYMVKEVKNVLKRHFRYDVNVYQVVVKKDKVRRCRKRGRQHEDKDEDVPRSMALSDCTAANPFYQERPLCGASIGAYRDEEHLPPASFGGVVMLDGKPYGMSVHHMLEPEDVEEEYEDDDDDSDASSLLSQDDDEDEGSEGEATVRPGRAESESDDSSDSVVPPDEDTPGITPDGIDEVYITQPALDDAIDLDMHVDVDEDDEEDDDSGIGEDHLLSFKLGEVYASSGLKRTARQGTEGGYQGMHLSLPQEIDWCLFELEPPRVHPFNVIKGGSRFHRSRPECEDCHPSTIKAASSLPNSRVHCLGRTSGLGQGVISSTMQLVKLQGRHSFSASWTVEGGQFGTGGDSGAWVIANEDGSVCGHVLAERAGRTYICPMDLLLDDMKETLGAKTVELPTASRPVSRNTGSSQETGPPLSGPGLRSLFFLSVQQIDVSQTGLA</sequence>
<evidence type="ECO:0000256" key="1">
    <source>
        <dbReference type="SAM" id="Coils"/>
    </source>
</evidence>
<dbReference type="InterPro" id="IPR036738">
    <property type="entry name" value="FRB_sf"/>
</dbReference>
<dbReference type="Gene3D" id="1.10.510.10">
    <property type="entry name" value="Transferase(Phosphotransferase) domain 1"/>
    <property type="match status" value="1"/>
</dbReference>
<dbReference type="OrthoDB" id="5418235at2759"/>
<evidence type="ECO:0000313" key="4">
    <source>
        <dbReference type="EMBL" id="KAF2716063.1"/>
    </source>
</evidence>
<accession>A0A9P4PYC2</accession>
<evidence type="ECO:0000259" key="3">
    <source>
        <dbReference type="Pfam" id="PF08771"/>
    </source>
</evidence>
<protein>
    <recommendedName>
        <fullName evidence="3">FKBP12-rapamycin binding domain-containing protein</fullName>
    </recommendedName>
</protein>
<feature type="coiled-coil region" evidence="1">
    <location>
        <begin position="575"/>
        <end position="602"/>
    </location>
</feature>
<dbReference type="Proteomes" id="UP000799441">
    <property type="component" value="Unassembled WGS sequence"/>
</dbReference>
<feature type="region of interest" description="Disordered" evidence="2">
    <location>
        <begin position="652"/>
        <end position="695"/>
    </location>
</feature>
<dbReference type="Gene3D" id="1.20.120.150">
    <property type="entry name" value="FKBP12-rapamycin binding domain"/>
    <property type="match status" value="1"/>
</dbReference>
<evidence type="ECO:0000256" key="2">
    <source>
        <dbReference type="SAM" id="MobiDB-lite"/>
    </source>
</evidence>
<feature type="region of interest" description="Disordered" evidence="2">
    <location>
        <begin position="1220"/>
        <end position="1245"/>
    </location>
</feature>
<dbReference type="GO" id="GO:0044877">
    <property type="term" value="F:protein-containing complex binding"/>
    <property type="evidence" value="ECO:0007669"/>
    <property type="project" value="InterPro"/>
</dbReference>
<feature type="region of interest" description="Disordered" evidence="2">
    <location>
        <begin position="162"/>
        <end position="186"/>
    </location>
</feature>
<dbReference type="SUPFAM" id="SSF56112">
    <property type="entry name" value="Protein kinase-like (PK-like)"/>
    <property type="match status" value="1"/>
</dbReference>
<gene>
    <name evidence="4" type="ORF">K431DRAFT_342197</name>
</gene>
<keyword evidence="5" id="KW-1185">Reference proteome</keyword>
<dbReference type="PANTHER" id="PTHR37542">
    <property type="entry name" value="HELO DOMAIN-CONTAINING PROTEIN-RELATED"/>
    <property type="match status" value="1"/>
</dbReference>
<feature type="compositionally biased region" description="Polar residues" evidence="2">
    <location>
        <begin position="654"/>
        <end position="685"/>
    </location>
</feature>
<dbReference type="AlphaFoldDB" id="A0A9P4PYC2"/>
<keyword evidence="1" id="KW-0175">Coiled coil</keyword>
<reference evidence="4" key="1">
    <citation type="journal article" date="2020" name="Stud. Mycol.">
        <title>101 Dothideomycetes genomes: a test case for predicting lifestyles and emergence of pathogens.</title>
        <authorList>
            <person name="Haridas S."/>
            <person name="Albert R."/>
            <person name="Binder M."/>
            <person name="Bloem J."/>
            <person name="Labutti K."/>
            <person name="Salamov A."/>
            <person name="Andreopoulos B."/>
            <person name="Baker S."/>
            <person name="Barry K."/>
            <person name="Bills G."/>
            <person name="Bluhm B."/>
            <person name="Cannon C."/>
            <person name="Castanera R."/>
            <person name="Culley D."/>
            <person name="Daum C."/>
            <person name="Ezra D."/>
            <person name="Gonzalez J."/>
            <person name="Henrissat B."/>
            <person name="Kuo A."/>
            <person name="Liang C."/>
            <person name="Lipzen A."/>
            <person name="Lutzoni F."/>
            <person name="Magnuson J."/>
            <person name="Mondo S."/>
            <person name="Nolan M."/>
            <person name="Ohm R."/>
            <person name="Pangilinan J."/>
            <person name="Park H.-J."/>
            <person name="Ramirez L."/>
            <person name="Alfaro M."/>
            <person name="Sun H."/>
            <person name="Tritt A."/>
            <person name="Yoshinaga Y."/>
            <person name="Zwiers L.-H."/>
            <person name="Turgeon B."/>
            <person name="Goodwin S."/>
            <person name="Spatafora J."/>
            <person name="Crous P."/>
            <person name="Grigoriev I."/>
        </authorList>
    </citation>
    <scope>NUCLEOTIDE SEQUENCE</scope>
    <source>
        <strain evidence="4">CBS 116435</strain>
    </source>
</reference>
<dbReference type="SUPFAM" id="SSF47212">
    <property type="entry name" value="FKBP12-rapamycin-binding domain of FKBP-rapamycin-associated protein (FRAP)"/>
    <property type="match status" value="1"/>
</dbReference>
<dbReference type="Pfam" id="PF08771">
    <property type="entry name" value="FRB_dom"/>
    <property type="match status" value="1"/>
</dbReference>